<accession>X7YNF5</accession>
<keyword evidence="1" id="KW-0812">Transmembrane</keyword>
<dbReference type="AlphaFoldDB" id="X7YNF5"/>
<name>X7YNF5_MYCXE</name>
<proteinExistence type="predicted"/>
<evidence type="ECO:0000313" key="1">
    <source>
        <dbReference type="EMBL" id="EUA08654.1"/>
    </source>
</evidence>
<reference evidence="1" key="1">
    <citation type="submission" date="2014-01" db="EMBL/GenBank/DDBJ databases">
        <authorList>
            <person name="Brown-Elliot B."/>
            <person name="Wallace R."/>
            <person name="Lenaerts A."/>
            <person name="Ordway D."/>
            <person name="DeGroote M.A."/>
            <person name="Parker T."/>
            <person name="Sizemore C."/>
            <person name="Tallon L.J."/>
            <person name="Sadzewicz L.K."/>
            <person name="Sengamalay N."/>
            <person name="Fraser C.M."/>
            <person name="Hine E."/>
            <person name="Shefchek K.A."/>
            <person name="Das S.P."/>
            <person name="Tettelin H."/>
        </authorList>
    </citation>
    <scope>NUCLEOTIDE SEQUENCE [LARGE SCALE GENOMIC DNA]</scope>
    <source>
        <strain evidence="1">4042</strain>
    </source>
</reference>
<sequence length="90" mass="10165">MGRGARGPDRGTLWDGHVAVWLVMDKLSKCTTVWTITNHDTTLPAHQTGRSLPAGPAFGRAPAYQFPRKLGFRIVERWQLHRTQVLKSTR</sequence>
<dbReference type="PATRIC" id="fig|1299334.3.peg.9201"/>
<comment type="caution">
    <text evidence="1">The sequence shown here is derived from an EMBL/GenBank/DDBJ whole genome shotgun (WGS) entry which is preliminary data.</text>
</comment>
<gene>
    <name evidence="1" type="ORF">I553_9710</name>
</gene>
<protein>
    <submittedName>
        <fullName evidence="1">Transmembrane domain protein</fullName>
    </submittedName>
</protein>
<dbReference type="EMBL" id="JAOB01000090">
    <property type="protein sequence ID" value="EUA08654.1"/>
    <property type="molecule type" value="Genomic_DNA"/>
</dbReference>
<organism evidence="1">
    <name type="scientific">Mycobacterium xenopi 4042</name>
    <dbReference type="NCBI Taxonomy" id="1299334"/>
    <lineage>
        <taxon>Bacteria</taxon>
        <taxon>Bacillati</taxon>
        <taxon>Actinomycetota</taxon>
        <taxon>Actinomycetes</taxon>
        <taxon>Mycobacteriales</taxon>
        <taxon>Mycobacteriaceae</taxon>
        <taxon>Mycobacterium</taxon>
    </lineage>
</organism>
<keyword evidence="1" id="KW-0472">Membrane</keyword>